<feature type="domain" description="Glycosyl transferase family 1" evidence="2">
    <location>
        <begin position="1022"/>
        <end position="1186"/>
    </location>
</feature>
<dbReference type="SUPFAM" id="SSF52540">
    <property type="entry name" value="P-loop containing nucleoside triphosphate hydrolases"/>
    <property type="match status" value="1"/>
</dbReference>
<evidence type="ECO:0000259" key="2">
    <source>
        <dbReference type="Pfam" id="PF00534"/>
    </source>
</evidence>
<sequence>MTVAQDQPRKVLFVLGMHRSGTSAATRVVNLLGAELGSNLVTPGPDNPDGFWEHADAVSINEDLLSGLGRTWYDMREMPKGWLQHKAAEQALSRMTALIQADFNGCSLVAMKDPRMCLTAPLWIKAFQSLGFEIACLFVIRHPNEVAKSLHARNQWTKEPLFLMWVQYVLAAAAATTHLPRSMVTFDQLLLDWEGTMQRVASDLSIKWPNDVTSVAAQVNAFLNKGRRHHVAKHDAEALGFAGGMPEFAAQLYSTCLAIANSGVNWSELNGLEYRFNEISNLFAAHVDDLLTLRWDAEGKAQHMAYVEDTARQLREKVASLQSDLSQKEGEIKSFTDQLARKEAEMTAILTSTSWRVTAPLRWLRRALRIKGSKSRLGRAARVAYHKIPLSNSRRLALKRVLFQVGGVFVKNTATYRAWLAHEQSASGMNQAIGRGGRSAFQNRQKSVGAKQAAAWSVVGDLYQMSAGAQQADYVAMDDQPVDVCSLDVRAIAFYLPQFHPIPENDAWWGRGFTEWTNVSKAVPQFVGHYQPHLPGELGFYDLRVVEVMRRQVELAKHYGVQGFCFHYYWFAGTRLLDRPLQQFLDNKDIDFPFCICWANENWTRRWDGLDQEMLISQNYSPEDDMAFIASLEPLLRDARYIRVDGRPLVVLYRPSILPDAAATIARWREYCRNVGIGELFIAMVQFDVEDPRQFGFDAAIEFPPHKLARDLSPINGSLEIVNPDYAGQVIDYASIVERARKMGKVEYSMFRGVFPSWDNEARKPGRGYTFANATPRRYREWLNFAVDYARRHPVKGERIVFINAWNEWAEGAHLEPDRRYGYAYLKQTRAALLSHAGEAGVENRVVVVSHDAHPHGAQYLALHLVRELHQSMGLEVEVLLLGGGRLVQEFEAMAPVHKLYGDGCDIERVANDLHTRGFGAVIANTAVSGKIVGKLHEAGLKVLSLVHELPGVIRDYGLQEAVREMSVYAEHIVVPAAVVGKGLGEFVNSQDLKNKLVTRPQGMFTRSRYRGCTDLSEARLKLRKRLSLSANAKIVLSVGYADRRKGVDLLAQSAIFCMASEPDLHFVWVGHHDSNTVAGALAALRAAGYESRFHFVGMDFETDDYYAGADVYALTSREDPFPSVVLESLSVGTPVVAFAGTGGAADLIQQDGGGICVPAFDAAAYAQALLNILRNPVLRSELGATGVKLVDSSFSFRSYVMDLLALADMDIPRVSVVVPNYNYARYMQKRLATISHQTVPVYEIIVLDDASFDDSLSTLQDLRSKIHPEPQIIRNQVNSGSVFRQWLKGVELAKGDYVWIAEADDLCKPNFLRRLTRLLQSHPEVVLGYTQSEQIDESGKVLSPNYFGYTDDLNLARWSESYLADGVDEVTAGLAVKNTLPNVSAVLFRREALLEVLRNNIEDIASYRIAGDWLVYLLMLKKGKLVYDASPCNQHRRHSRSVTLGSVAEQHYQEVVRVQRAAEELFELDETTKDAARVYARKLRSSLGLPDANTATSDT</sequence>
<dbReference type="Pfam" id="PF00534">
    <property type="entry name" value="Glycos_transf_1"/>
    <property type="match status" value="1"/>
</dbReference>
<name>A0ABS2K035_9GAMM</name>
<evidence type="ECO:0000313" key="5">
    <source>
        <dbReference type="Proteomes" id="UP001430149"/>
    </source>
</evidence>
<organism evidence="4 5">
    <name type="scientific">Dyella flava</name>
    <dbReference type="NCBI Taxonomy" id="1920170"/>
    <lineage>
        <taxon>Bacteria</taxon>
        <taxon>Pseudomonadati</taxon>
        <taxon>Pseudomonadota</taxon>
        <taxon>Gammaproteobacteria</taxon>
        <taxon>Lysobacterales</taxon>
        <taxon>Rhodanobacteraceae</taxon>
        <taxon>Dyella</taxon>
    </lineage>
</organism>
<feature type="domain" description="Glycosyltransferase 2-like" evidence="3">
    <location>
        <begin position="1216"/>
        <end position="1344"/>
    </location>
</feature>
<dbReference type="EMBL" id="JADIKE010000028">
    <property type="protein sequence ID" value="MBM7124611.1"/>
    <property type="molecule type" value="Genomic_DNA"/>
</dbReference>
<comment type="caution">
    <text evidence="4">The sequence shown here is derived from an EMBL/GenBank/DDBJ whole genome shotgun (WGS) entry which is preliminary data.</text>
</comment>
<evidence type="ECO:0000313" key="4">
    <source>
        <dbReference type="EMBL" id="MBM7124611.1"/>
    </source>
</evidence>
<dbReference type="Proteomes" id="UP001430149">
    <property type="component" value="Unassembled WGS sequence"/>
</dbReference>
<dbReference type="InterPro" id="IPR029044">
    <property type="entry name" value="Nucleotide-diphossugar_trans"/>
</dbReference>
<evidence type="ECO:0000259" key="3">
    <source>
        <dbReference type="Pfam" id="PF00535"/>
    </source>
</evidence>
<keyword evidence="1" id="KW-0175">Coiled coil</keyword>
<reference evidence="4" key="1">
    <citation type="submission" date="2020-10" db="EMBL/GenBank/DDBJ databases">
        <title>Phylogeny of dyella-like bacteria.</title>
        <authorList>
            <person name="Fu J."/>
        </authorList>
    </citation>
    <scope>NUCLEOTIDE SEQUENCE</scope>
    <source>
        <strain evidence="4">DHOC52</strain>
    </source>
</reference>
<dbReference type="RefSeq" id="WP_204680142.1">
    <property type="nucleotide sequence ID" value="NZ_BSNR01000003.1"/>
</dbReference>
<dbReference type="CDD" id="cd03801">
    <property type="entry name" value="GT4_PimA-like"/>
    <property type="match status" value="1"/>
</dbReference>
<dbReference type="PANTHER" id="PTHR41244:SF1">
    <property type="entry name" value="GLYCOSYLTRANSFERASE"/>
    <property type="match status" value="1"/>
</dbReference>
<feature type="coiled-coil region" evidence="1">
    <location>
        <begin position="304"/>
        <end position="345"/>
    </location>
</feature>
<protein>
    <submittedName>
        <fullName evidence="4">Glycoside hydrolase family 99-like domain-containing protein</fullName>
    </submittedName>
</protein>
<accession>A0ABS2K035</accession>
<dbReference type="SUPFAM" id="SSF53448">
    <property type="entry name" value="Nucleotide-diphospho-sugar transferases"/>
    <property type="match status" value="1"/>
</dbReference>
<dbReference type="Gene3D" id="3.40.50.2000">
    <property type="entry name" value="Glycogen Phosphorylase B"/>
    <property type="match status" value="1"/>
</dbReference>
<proteinExistence type="predicted"/>
<dbReference type="Gene3D" id="3.90.550.10">
    <property type="entry name" value="Spore Coat Polysaccharide Biosynthesis Protein SpsA, Chain A"/>
    <property type="match status" value="1"/>
</dbReference>
<dbReference type="CDD" id="cd11579">
    <property type="entry name" value="Glyco_tran_WbsX"/>
    <property type="match status" value="1"/>
</dbReference>
<dbReference type="Gene3D" id="3.40.50.300">
    <property type="entry name" value="P-loop containing nucleotide triphosphate hydrolases"/>
    <property type="match status" value="1"/>
</dbReference>
<dbReference type="InterPro" id="IPR001173">
    <property type="entry name" value="Glyco_trans_2-like"/>
</dbReference>
<dbReference type="Pfam" id="PF14307">
    <property type="entry name" value="Glyco_tran_WbsX"/>
    <property type="match status" value="1"/>
</dbReference>
<dbReference type="Gene3D" id="3.20.20.80">
    <property type="entry name" value="Glycosidases"/>
    <property type="match status" value="1"/>
</dbReference>
<dbReference type="InterPro" id="IPR027417">
    <property type="entry name" value="P-loop_NTPase"/>
</dbReference>
<keyword evidence="5" id="KW-1185">Reference proteome</keyword>
<dbReference type="Pfam" id="PF00535">
    <property type="entry name" value="Glycos_transf_2"/>
    <property type="match status" value="1"/>
</dbReference>
<evidence type="ECO:0000256" key="1">
    <source>
        <dbReference type="SAM" id="Coils"/>
    </source>
</evidence>
<gene>
    <name evidence="4" type="ORF">ISP19_04405</name>
</gene>
<dbReference type="SUPFAM" id="SSF53756">
    <property type="entry name" value="UDP-Glycosyltransferase/glycogen phosphorylase"/>
    <property type="match status" value="1"/>
</dbReference>
<dbReference type="InterPro" id="IPR001296">
    <property type="entry name" value="Glyco_trans_1"/>
</dbReference>
<dbReference type="InterPro" id="IPR032719">
    <property type="entry name" value="WbsX"/>
</dbReference>
<dbReference type="PANTHER" id="PTHR41244">
    <property type="entry name" value="RHAMNAN SYNTHESIS F"/>
    <property type="match status" value="1"/>
</dbReference>